<organism evidence="1 2">
    <name type="scientific">Vagococcus hydrophili</name>
    <dbReference type="NCBI Taxonomy" id="2714947"/>
    <lineage>
        <taxon>Bacteria</taxon>
        <taxon>Bacillati</taxon>
        <taxon>Bacillota</taxon>
        <taxon>Bacilli</taxon>
        <taxon>Lactobacillales</taxon>
        <taxon>Enterococcaceae</taxon>
        <taxon>Vagococcus</taxon>
    </lineage>
</organism>
<dbReference type="AlphaFoldDB" id="A0A6G8ARW4"/>
<protein>
    <submittedName>
        <fullName evidence="1">Uncharacterized protein</fullName>
    </submittedName>
</protein>
<proteinExistence type="predicted"/>
<dbReference type="RefSeq" id="WP_166033902.1">
    <property type="nucleotide sequence ID" value="NZ_CP049887.1"/>
</dbReference>
<name>A0A6G8ARW4_9ENTE</name>
<keyword evidence="2" id="KW-1185">Reference proteome</keyword>
<dbReference type="EMBL" id="CP049887">
    <property type="protein sequence ID" value="QIL47730.1"/>
    <property type="molecule type" value="Genomic_DNA"/>
</dbReference>
<evidence type="ECO:0000313" key="2">
    <source>
        <dbReference type="Proteomes" id="UP000501747"/>
    </source>
</evidence>
<dbReference type="PROSITE" id="PS51257">
    <property type="entry name" value="PROKAR_LIPOPROTEIN"/>
    <property type="match status" value="1"/>
</dbReference>
<accession>A0A6G8ARW4</accession>
<reference evidence="1 2" key="1">
    <citation type="submission" date="2020-03" db="EMBL/GenBank/DDBJ databases">
        <title>Vagococcus sp. nov., isolated from beetles.</title>
        <authorList>
            <person name="Hyun D.-W."/>
            <person name="Bae J.-W."/>
        </authorList>
    </citation>
    <scope>NUCLEOTIDE SEQUENCE [LARGE SCALE GENOMIC DNA]</scope>
    <source>
        <strain evidence="1 2">HDW17B</strain>
    </source>
</reference>
<sequence length="106" mass="12095">MKRSINWMKQVKLWVIFLILGSCLLSFSQITKAREQTVKEADTEIASSFWSIGYSWYYNTGEKLPKQPVYGENWLLEIIQKGDIIYEATGFGGLTGHMAIVGARRS</sequence>
<gene>
    <name evidence="1" type="ORF">G7082_03840</name>
</gene>
<dbReference type="KEGG" id="vhy:G7082_03840"/>
<evidence type="ECO:0000313" key="1">
    <source>
        <dbReference type="EMBL" id="QIL47730.1"/>
    </source>
</evidence>
<dbReference type="Proteomes" id="UP000501747">
    <property type="component" value="Chromosome"/>
</dbReference>